<dbReference type="Gene3D" id="3.90.550.10">
    <property type="entry name" value="Spore Coat Polysaccharide Biosynthesis Protein SpsA, Chain A"/>
    <property type="match status" value="1"/>
</dbReference>
<protein>
    <submittedName>
        <fullName evidence="4">NDP-sugar synthase</fullName>
    </submittedName>
</protein>
<proteinExistence type="inferred from homology"/>
<dbReference type="InterPro" id="IPR029044">
    <property type="entry name" value="Nucleotide-diphossugar_trans"/>
</dbReference>
<organism evidence="4 5">
    <name type="scientific">Aerophobetes bacterium</name>
    <dbReference type="NCBI Taxonomy" id="2030807"/>
    <lineage>
        <taxon>Bacteria</taxon>
        <taxon>Candidatus Aerophobota</taxon>
    </lineage>
</organism>
<dbReference type="InterPro" id="IPR005835">
    <property type="entry name" value="NTP_transferase_dom"/>
</dbReference>
<dbReference type="PANTHER" id="PTHR22572">
    <property type="entry name" value="SUGAR-1-PHOSPHATE GUANYL TRANSFERASE"/>
    <property type="match status" value="1"/>
</dbReference>
<dbReference type="Proteomes" id="UP000316360">
    <property type="component" value="Unassembled WGS sequence"/>
</dbReference>
<dbReference type="CDD" id="cd04181">
    <property type="entry name" value="NTP_transferase"/>
    <property type="match status" value="1"/>
</dbReference>
<name>A0A523RPI0_UNCAE</name>
<evidence type="ECO:0000259" key="3">
    <source>
        <dbReference type="Pfam" id="PF25087"/>
    </source>
</evidence>
<sequence length="347" mass="39288">MRAMLLSAGLGTRLRPLTYKVAKPMIPVVNRPSISYSLNLLKKTGVRKVVINLYHQAWQVKEYLGKGEKFNIVELLYSEEKHLLGTAGGLKKVEAYFKDTFLVLSADGITSFDLSKAVQFHRQKKALATVILKGVGERFKYGVVQRDEENQITQFVEKPDWGDAFSNEVNTGIYIFEPEIFSYIPSRQPYDFGHQVLPFLARERKKVYGYLMDDYWADIGNLQDYRRIQKDILKGETGTQISGKQRRKGVWIGEDSEVSESAILEPPVVIGNNCRIEAKVKIGKYTTLGHRVTVKKEACLKSCILWNDVLVGEKVHLDDCILGHFTCIPSGFSMSKGVVVEKKGESR</sequence>
<evidence type="ECO:0000259" key="2">
    <source>
        <dbReference type="Pfam" id="PF00483"/>
    </source>
</evidence>
<accession>A0A523RPI0</accession>
<feature type="domain" description="Nucleotidyl transferase" evidence="2">
    <location>
        <begin position="3"/>
        <end position="234"/>
    </location>
</feature>
<comment type="similarity">
    <text evidence="1">Belongs to the transferase hexapeptide repeat family.</text>
</comment>
<dbReference type="Pfam" id="PF25087">
    <property type="entry name" value="GMPPB_C"/>
    <property type="match status" value="1"/>
</dbReference>
<dbReference type="EMBL" id="SOKJ01000409">
    <property type="protein sequence ID" value="TET07677.1"/>
    <property type="molecule type" value="Genomic_DNA"/>
</dbReference>
<comment type="caution">
    <text evidence="4">The sequence shown here is derived from an EMBL/GenBank/DDBJ whole genome shotgun (WGS) entry which is preliminary data.</text>
</comment>
<dbReference type="AlphaFoldDB" id="A0A523RPI0"/>
<evidence type="ECO:0000256" key="1">
    <source>
        <dbReference type="ARBA" id="ARBA00007274"/>
    </source>
</evidence>
<dbReference type="SUPFAM" id="SSF53448">
    <property type="entry name" value="Nucleotide-diphospho-sugar transferases"/>
    <property type="match status" value="1"/>
</dbReference>
<dbReference type="SUPFAM" id="SSF51161">
    <property type="entry name" value="Trimeric LpxA-like enzymes"/>
    <property type="match status" value="1"/>
</dbReference>
<evidence type="ECO:0000313" key="5">
    <source>
        <dbReference type="Proteomes" id="UP000316360"/>
    </source>
</evidence>
<dbReference type="Pfam" id="PF00483">
    <property type="entry name" value="NTP_transferase"/>
    <property type="match status" value="1"/>
</dbReference>
<dbReference type="InterPro" id="IPR011004">
    <property type="entry name" value="Trimer_LpxA-like_sf"/>
</dbReference>
<evidence type="ECO:0000313" key="4">
    <source>
        <dbReference type="EMBL" id="TET07677.1"/>
    </source>
</evidence>
<gene>
    <name evidence="4" type="ORF">E3J84_07155</name>
</gene>
<feature type="domain" description="Mannose-1-phosphate guanyltransferase C-terminal" evidence="3">
    <location>
        <begin position="250"/>
        <end position="343"/>
    </location>
</feature>
<dbReference type="InterPro" id="IPR056729">
    <property type="entry name" value="GMPPB_C"/>
</dbReference>
<reference evidence="4 5" key="1">
    <citation type="submission" date="2019-03" db="EMBL/GenBank/DDBJ databases">
        <title>Metabolic potential of uncultured bacteria and archaea associated with petroleum seepage in deep-sea sediments.</title>
        <authorList>
            <person name="Dong X."/>
            <person name="Hubert C."/>
        </authorList>
    </citation>
    <scope>NUCLEOTIDE SEQUENCE [LARGE SCALE GENOMIC DNA]</scope>
    <source>
        <strain evidence="4">E44_bin7</strain>
    </source>
</reference>
<dbReference type="Gene3D" id="2.160.10.10">
    <property type="entry name" value="Hexapeptide repeat proteins"/>
    <property type="match status" value="1"/>
</dbReference>
<dbReference type="InterPro" id="IPR050486">
    <property type="entry name" value="Mannose-1P_guanyltransferase"/>
</dbReference>